<feature type="region of interest" description="Disordered" evidence="2">
    <location>
        <begin position="1"/>
        <end position="33"/>
    </location>
</feature>
<protein>
    <recommendedName>
        <fullName evidence="3">C2H2-type domain-containing protein</fullName>
    </recommendedName>
</protein>
<dbReference type="PROSITE" id="PS50157">
    <property type="entry name" value="ZINC_FINGER_C2H2_2"/>
    <property type="match status" value="1"/>
</dbReference>
<keyword evidence="5" id="KW-1185">Reference proteome</keyword>
<dbReference type="AlphaFoldDB" id="A0A2I0BAG0"/>
<reference evidence="4 5" key="1">
    <citation type="journal article" date="2017" name="Nature">
        <title>The Apostasia genome and the evolution of orchids.</title>
        <authorList>
            <person name="Zhang G.Q."/>
            <person name="Liu K.W."/>
            <person name="Li Z."/>
            <person name="Lohaus R."/>
            <person name="Hsiao Y.Y."/>
            <person name="Niu S.C."/>
            <person name="Wang J.Y."/>
            <person name="Lin Y.C."/>
            <person name="Xu Q."/>
            <person name="Chen L.J."/>
            <person name="Yoshida K."/>
            <person name="Fujiwara S."/>
            <person name="Wang Z.W."/>
            <person name="Zhang Y.Q."/>
            <person name="Mitsuda N."/>
            <person name="Wang M."/>
            <person name="Liu G.H."/>
            <person name="Pecoraro L."/>
            <person name="Huang H.X."/>
            <person name="Xiao X.J."/>
            <person name="Lin M."/>
            <person name="Wu X.Y."/>
            <person name="Wu W.L."/>
            <person name="Chen Y.Y."/>
            <person name="Chang S.B."/>
            <person name="Sakamoto S."/>
            <person name="Ohme-Takagi M."/>
            <person name="Yagi M."/>
            <person name="Zeng S.J."/>
            <person name="Shen C.Y."/>
            <person name="Yeh C.M."/>
            <person name="Luo Y.B."/>
            <person name="Tsai W.C."/>
            <person name="Van de Peer Y."/>
            <person name="Liu Z.J."/>
        </authorList>
    </citation>
    <scope>NUCLEOTIDE SEQUENCE [LARGE SCALE GENOMIC DNA]</scope>
    <source>
        <strain evidence="5">cv. Shenzhen</strain>
        <tissue evidence="4">Stem</tissue>
    </source>
</reference>
<organism evidence="4 5">
    <name type="scientific">Apostasia shenzhenica</name>
    <dbReference type="NCBI Taxonomy" id="1088818"/>
    <lineage>
        <taxon>Eukaryota</taxon>
        <taxon>Viridiplantae</taxon>
        <taxon>Streptophyta</taxon>
        <taxon>Embryophyta</taxon>
        <taxon>Tracheophyta</taxon>
        <taxon>Spermatophyta</taxon>
        <taxon>Magnoliopsida</taxon>
        <taxon>Liliopsida</taxon>
        <taxon>Asparagales</taxon>
        <taxon>Orchidaceae</taxon>
        <taxon>Apostasioideae</taxon>
        <taxon>Apostasia</taxon>
    </lineage>
</organism>
<dbReference type="InterPro" id="IPR013087">
    <property type="entry name" value="Znf_C2H2_type"/>
</dbReference>
<feature type="compositionally biased region" description="Basic and acidic residues" evidence="2">
    <location>
        <begin position="16"/>
        <end position="32"/>
    </location>
</feature>
<dbReference type="PROSITE" id="PS00028">
    <property type="entry name" value="ZINC_FINGER_C2H2_1"/>
    <property type="match status" value="1"/>
</dbReference>
<dbReference type="PANTHER" id="PTHR31681">
    <property type="entry name" value="C2H2-LIKE ZINC FINGER PROTEIN"/>
    <property type="match status" value="1"/>
</dbReference>
<keyword evidence="1" id="KW-0863">Zinc-finger</keyword>
<name>A0A2I0BAG0_9ASPA</name>
<keyword evidence="1" id="KW-0479">Metal-binding</keyword>
<dbReference type="STRING" id="1088818.A0A2I0BAG0"/>
<sequence length="400" mass="44511">MGEARGTRERNKRSQCHKDRQETIKEQGDSAPRRALKSFFTCSHHQTDEELKKKKKMMKKKKSKRIGCSGSLCNLRENSRMMLRPEPPSSALIDSCKKRVSPNCRNGSARSMKAPLTEINGAFPAINSSSSFSSASGSFRGMHLRRLSGCYECHMVINPINGAFRDSSSLRTTICSCSDCGEIFMKQESLELHRTISHAVSELGSEDNSRNIVEIIFQSSWLTKKSPVCKIERILKIQNTKKTIEKFEDYRDCIKSKASKLAKKYPRCTADGNELLRFLCTTFTCSLGLNGSTNLCDSISTCKACTIIRDGLKGDAHGGISTTATSGRAHDLAQISKDEEKRAMLVCRVIAGRVKRGSLDNMEEFDSVVGKSGIYSSLDELFVFSPQAILPCFIVIYKAF</sequence>
<dbReference type="OrthoDB" id="9514740at2759"/>
<evidence type="ECO:0000313" key="4">
    <source>
        <dbReference type="EMBL" id="PKA64775.1"/>
    </source>
</evidence>
<accession>A0A2I0BAG0</accession>
<dbReference type="GO" id="GO:0008270">
    <property type="term" value="F:zinc ion binding"/>
    <property type="evidence" value="ECO:0007669"/>
    <property type="project" value="UniProtKB-KW"/>
</dbReference>
<dbReference type="EMBL" id="KZ451900">
    <property type="protein sequence ID" value="PKA64775.1"/>
    <property type="molecule type" value="Genomic_DNA"/>
</dbReference>
<evidence type="ECO:0000256" key="2">
    <source>
        <dbReference type="SAM" id="MobiDB-lite"/>
    </source>
</evidence>
<dbReference type="Proteomes" id="UP000236161">
    <property type="component" value="Unassembled WGS sequence"/>
</dbReference>
<proteinExistence type="predicted"/>
<gene>
    <name evidence="4" type="ORF">AXF42_Ash016806</name>
</gene>
<keyword evidence="1" id="KW-0862">Zinc</keyword>
<evidence type="ECO:0000313" key="5">
    <source>
        <dbReference type="Proteomes" id="UP000236161"/>
    </source>
</evidence>
<evidence type="ECO:0000256" key="1">
    <source>
        <dbReference type="PROSITE-ProRule" id="PRU00042"/>
    </source>
</evidence>
<feature type="domain" description="C2H2-type" evidence="3">
    <location>
        <begin position="175"/>
        <end position="203"/>
    </location>
</feature>
<dbReference type="Gene3D" id="3.90.228.10">
    <property type="match status" value="1"/>
</dbReference>
<dbReference type="PANTHER" id="PTHR31681:SF3">
    <property type="entry name" value="OS04G0690100 PROTEIN"/>
    <property type="match status" value="1"/>
</dbReference>
<dbReference type="SUPFAM" id="SSF56399">
    <property type="entry name" value="ADP-ribosylation"/>
    <property type="match status" value="1"/>
</dbReference>
<evidence type="ECO:0000259" key="3">
    <source>
        <dbReference type="PROSITE" id="PS50157"/>
    </source>
</evidence>